<evidence type="ECO:0000313" key="2">
    <source>
        <dbReference type="Proteomes" id="UP000831701"/>
    </source>
</evidence>
<gene>
    <name evidence="1" type="ORF">L3Q82_006519</name>
</gene>
<name>A0ACB8WZG4_9TELE</name>
<reference evidence="1" key="1">
    <citation type="submission" date="2022-04" db="EMBL/GenBank/DDBJ databases">
        <title>Jade perch genome.</title>
        <authorList>
            <person name="Chao B."/>
        </authorList>
    </citation>
    <scope>NUCLEOTIDE SEQUENCE</scope>
    <source>
        <strain evidence="1">CB-2022</strain>
    </source>
</reference>
<proteinExistence type="predicted"/>
<organism evidence="1 2">
    <name type="scientific">Scortum barcoo</name>
    <name type="common">barcoo grunter</name>
    <dbReference type="NCBI Taxonomy" id="214431"/>
    <lineage>
        <taxon>Eukaryota</taxon>
        <taxon>Metazoa</taxon>
        <taxon>Chordata</taxon>
        <taxon>Craniata</taxon>
        <taxon>Vertebrata</taxon>
        <taxon>Euteleostomi</taxon>
        <taxon>Actinopterygii</taxon>
        <taxon>Neopterygii</taxon>
        <taxon>Teleostei</taxon>
        <taxon>Neoteleostei</taxon>
        <taxon>Acanthomorphata</taxon>
        <taxon>Eupercaria</taxon>
        <taxon>Centrarchiformes</taxon>
        <taxon>Terapontoidei</taxon>
        <taxon>Terapontidae</taxon>
        <taxon>Scortum</taxon>
    </lineage>
</organism>
<dbReference type="EMBL" id="CM041534">
    <property type="protein sequence ID" value="KAI3373203.1"/>
    <property type="molecule type" value="Genomic_DNA"/>
</dbReference>
<dbReference type="Proteomes" id="UP000831701">
    <property type="component" value="Chromosome 4"/>
</dbReference>
<keyword evidence="2" id="KW-1185">Reference proteome</keyword>
<comment type="caution">
    <text evidence="1">The sequence shown here is derived from an EMBL/GenBank/DDBJ whole genome shotgun (WGS) entry which is preliminary data.</text>
</comment>
<evidence type="ECO:0000313" key="1">
    <source>
        <dbReference type="EMBL" id="KAI3373203.1"/>
    </source>
</evidence>
<sequence>MVQVVPMDQSFNNYAGIIHFRVNHYGSKVKLVRITNPWGRQEWNGKWSDKSDLWNKVSPEDQEKCFDREDGEFWDLTEQHSLQPGEYMIVPSTMKPYMSAEFVLTVYSKTETKISPHDGDDDDDHDHEEILILPEIPTDEDVDKEDPTDKDLVHEMFNRYANQSDELSARQLQKLLNDYFPHGTWRGFGLDTCRSIIAIVDKLFHRYDLSQSGSLSEHELSKAIEGAGMNASNGLVTLMMFRYSGFSSTSLEEFITLMLNLEKTSMVRFLLVLVRS</sequence>
<protein>
    <submittedName>
        <fullName evidence="1">Uncharacterized protein</fullName>
    </submittedName>
</protein>
<accession>A0ACB8WZG4</accession>